<dbReference type="GO" id="GO:0051276">
    <property type="term" value="P:chromosome organization"/>
    <property type="evidence" value="ECO:0007669"/>
    <property type="project" value="TreeGrafter"/>
</dbReference>
<accession>A0A7C9A0P3</accession>
<feature type="compositionally biased region" description="Basic and acidic residues" evidence="1">
    <location>
        <begin position="32"/>
        <end position="48"/>
    </location>
</feature>
<feature type="compositionally biased region" description="Polar residues" evidence="1">
    <location>
        <begin position="120"/>
        <end position="129"/>
    </location>
</feature>
<dbReference type="PANTHER" id="PTHR34810:SF1">
    <property type="entry name" value="DNA-BINDING PROTEIN BIN4"/>
    <property type="match status" value="1"/>
</dbReference>
<feature type="compositionally biased region" description="Basic and acidic residues" evidence="1">
    <location>
        <begin position="1"/>
        <end position="10"/>
    </location>
</feature>
<dbReference type="GO" id="GO:0005634">
    <property type="term" value="C:nucleus"/>
    <property type="evidence" value="ECO:0007669"/>
    <property type="project" value="TreeGrafter"/>
</dbReference>
<dbReference type="AlphaFoldDB" id="A0A7C9A0P3"/>
<feature type="compositionally biased region" description="Polar residues" evidence="1">
    <location>
        <begin position="57"/>
        <end position="67"/>
    </location>
</feature>
<evidence type="ECO:0000256" key="1">
    <source>
        <dbReference type="SAM" id="MobiDB-lite"/>
    </source>
</evidence>
<dbReference type="EMBL" id="GISG01190721">
    <property type="protein sequence ID" value="MBA4656134.1"/>
    <property type="molecule type" value="Transcribed_RNA"/>
</dbReference>
<organism evidence="2">
    <name type="scientific">Opuntia streptacantha</name>
    <name type="common">Prickly pear cactus</name>
    <name type="synonym">Opuntia cardona</name>
    <dbReference type="NCBI Taxonomy" id="393608"/>
    <lineage>
        <taxon>Eukaryota</taxon>
        <taxon>Viridiplantae</taxon>
        <taxon>Streptophyta</taxon>
        <taxon>Embryophyta</taxon>
        <taxon>Tracheophyta</taxon>
        <taxon>Spermatophyta</taxon>
        <taxon>Magnoliopsida</taxon>
        <taxon>eudicotyledons</taxon>
        <taxon>Gunneridae</taxon>
        <taxon>Pentapetalae</taxon>
        <taxon>Caryophyllales</taxon>
        <taxon>Cactineae</taxon>
        <taxon>Cactaceae</taxon>
        <taxon>Opuntioideae</taxon>
        <taxon>Opuntia</taxon>
    </lineage>
</organism>
<reference evidence="2" key="2">
    <citation type="submission" date="2020-07" db="EMBL/GenBank/DDBJ databases">
        <authorList>
            <person name="Vera ALvarez R."/>
            <person name="Arias-Moreno D.M."/>
            <person name="Jimenez-Jacinto V."/>
            <person name="Jimenez-Bremont J.F."/>
            <person name="Swaminathan K."/>
            <person name="Moose S.P."/>
            <person name="Guerrero-Gonzalez M.L."/>
            <person name="Marino-Ramirez L."/>
            <person name="Landsman D."/>
            <person name="Rodriguez-Kessler M."/>
            <person name="Delgado-Sanchez P."/>
        </authorList>
    </citation>
    <scope>NUCLEOTIDE SEQUENCE</scope>
    <source>
        <tissue evidence="2">Cladode</tissue>
    </source>
</reference>
<feature type="compositionally biased region" description="Basic and acidic residues" evidence="1">
    <location>
        <begin position="88"/>
        <end position="104"/>
    </location>
</feature>
<feature type="compositionally biased region" description="Basic and acidic residues" evidence="1">
    <location>
        <begin position="176"/>
        <end position="196"/>
    </location>
</feature>
<sequence length="297" mass="32960">MSNTREDSPDWLRSFQAPTLSVTTLSSDSEPSGDKTPIKYERDEKQDDNGSDIIVQSDVNRLSNKNTAKIRVKGGDDMPAKRRKTEKSKKSGSEDEEHFKKEEGSDVEASATNHLIWALSSDSESNAEVSMSKKEAKEDSSFQKSLELLSKEEKNANAEMTSDIVMKRKSPKKRVKTEDVSRKEEKKTNDTVKIEGEGGNVDVPEEVMPEKHVESRVTSSTLPLVLPEKVSRSKALVECEGESIDLSGDMGAVGRVIIAETPSKEPEMFLDLKGTIYKTTIVPSRTFCVVQICSSFF</sequence>
<name>A0A7C9A0P3_OPUST</name>
<evidence type="ECO:0008006" key="3">
    <source>
        <dbReference type="Google" id="ProtNLM"/>
    </source>
</evidence>
<feature type="region of interest" description="Disordered" evidence="1">
    <location>
        <begin position="1"/>
        <end position="202"/>
    </location>
</feature>
<dbReference type="GO" id="GO:0042023">
    <property type="term" value="P:DNA endoreduplication"/>
    <property type="evidence" value="ECO:0007669"/>
    <property type="project" value="InterPro"/>
</dbReference>
<dbReference type="InterPro" id="IPR033246">
    <property type="entry name" value="BIN4"/>
</dbReference>
<dbReference type="GO" id="GO:0003690">
    <property type="term" value="F:double-stranded DNA binding"/>
    <property type="evidence" value="ECO:0007669"/>
    <property type="project" value="InterPro"/>
</dbReference>
<proteinExistence type="predicted"/>
<protein>
    <recommendedName>
        <fullName evidence="3">DNA-binding protein BIN4</fullName>
    </recommendedName>
</protein>
<feature type="compositionally biased region" description="Basic and acidic residues" evidence="1">
    <location>
        <begin position="131"/>
        <end position="141"/>
    </location>
</feature>
<feature type="compositionally biased region" description="Polar residues" evidence="1">
    <location>
        <begin position="16"/>
        <end position="30"/>
    </location>
</feature>
<dbReference type="PANTHER" id="PTHR34810">
    <property type="entry name" value="DNA-BINDING PROTEIN BIN4"/>
    <property type="match status" value="1"/>
</dbReference>
<dbReference type="GO" id="GO:0009330">
    <property type="term" value="C:DNA topoisomerase type II (double strand cut, ATP-hydrolyzing) complex"/>
    <property type="evidence" value="ECO:0007669"/>
    <property type="project" value="InterPro"/>
</dbReference>
<evidence type="ECO:0000313" key="2">
    <source>
        <dbReference type="EMBL" id="MBA4656134.1"/>
    </source>
</evidence>
<reference evidence="2" key="1">
    <citation type="journal article" date="2013" name="J. Plant Res.">
        <title>Effect of fungi and light on seed germination of three Opuntia species from semiarid lands of central Mexico.</title>
        <authorList>
            <person name="Delgado-Sanchez P."/>
            <person name="Jimenez-Bremont J.F."/>
            <person name="Guerrero-Gonzalez Mde L."/>
            <person name="Flores J."/>
        </authorList>
    </citation>
    <scope>NUCLEOTIDE SEQUENCE</scope>
    <source>
        <tissue evidence="2">Cladode</tissue>
    </source>
</reference>